<organism evidence="20 21">
    <name type="scientific">Chlamydomonas reinhardtii</name>
    <name type="common">Chlamydomonas smithii</name>
    <dbReference type="NCBI Taxonomy" id="3055"/>
    <lineage>
        <taxon>Eukaryota</taxon>
        <taxon>Viridiplantae</taxon>
        <taxon>Chlorophyta</taxon>
        <taxon>core chlorophytes</taxon>
        <taxon>Chlorophyceae</taxon>
        <taxon>CS clade</taxon>
        <taxon>Chlamydomonadales</taxon>
        <taxon>Chlamydomonadaceae</taxon>
        <taxon>Chlamydomonas</taxon>
    </lineage>
</organism>
<evidence type="ECO:0000256" key="10">
    <source>
        <dbReference type="ARBA" id="ARBA00022833"/>
    </source>
</evidence>
<evidence type="ECO:0000256" key="2">
    <source>
        <dbReference type="ARBA" id="ARBA00010794"/>
    </source>
</evidence>
<evidence type="ECO:0000256" key="14">
    <source>
        <dbReference type="ARBA" id="ARBA00024015"/>
    </source>
</evidence>
<keyword evidence="7" id="KW-0479">Metal-binding</keyword>
<feature type="region of interest" description="Disordered" evidence="18">
    <location>
        <begin position="11"/>
        <end position="63"/>
    </location>
</feature>
<dbReference type="InterPro" id="IPR039606">
    <property type="entry name" value="Phytol/farnesol_kinase"/>
</dbReference>
<keyword evidence="5" id="KW-0808">Transferase</keyword>
<feature type="compositionally biased region" description="Gly residues" evidence="18">
    <location>
        <begin position="1288"/>
        <end position="1302"/>
    </location>
</feature>
<gene>
    <name evidence="20" type="ORF">CHLRE_14g618979v5</name>
</gene>
<feature type="region of interest" description="Disordered" evidence="18">
    <location>
        <begin position="802"/>
        <end position="868"/>
    </location>
</feature>
<comment type="pathway">
    <text evidence="14">Cofactor biosynthesis; tocopherol biosynthesis.</text>
</comment>
<keyword evidence="11" id="KW-0809">Transit peptide</keyword>
<dbReference type="SUPFAM" id="SSF144232">
    <property type="entry name" value="HIT/MYND zinc finger-like"/>
    <property type="match status" value="1"/>
</dbReference>
<keyword evidence="10" id="KW-0862">Zinc</keyword>
<keyword evidence="8 17" id="KW-0863">Zinc-finger</keyword>
<dbReference type="GO" id="GO:0016301">
    <property type="term" value="F:kinase activity"/>
    <property type="evidence" value="ECO:0000318"/>
    <property type="project" value="GO_Central"/>
</dbReference>
<reference evidence="20 21" key="1">
    <citation type="journal article" date="2007" name="Science">
        <title>The Chlamydomonas genome reveals the evolution of key animal and plant functions.</title>
        <authorList>
            <person name="Merchant S.S."/>
            <person name="Prochnik S.E."/>
            <person name="Vallon O."/>
            <person name="Harris E.H."/>
            <person name="Karpowicz S.J."/>
            <person name="Witman G.B."/>
            <person name="Terry A."/>
            <person name="Salamov A."/>
            <person name="Fritz-Laylin L.K."/>
            <person name="Marechal-Drouard L."/>
            <person name="Marshall W.F."/>
            <person name="Qu L.H."/>
            <person name="Nelson D.R."/>
            <person name="Sanderfoot A.A."/>
            <person name="Spalding M.H."/>
            <person name="Kapitonov V.V."/>
            <person name="Ren Q."/>
            <person name="Ferris P."/>
            <person name="Lindquist E."/>
            <person name="Shapiro H."/>
            <person name="Lucas S.M."/>
            <person name="Grimwood J."/>
            <person name="Schmutz J."/>
            <person name="Cardol P."/>
            <person name="Cerutti H."/>
            <person name="Chanfreau G."/>
            <person name="Chen C.L."/>
            <person name="Cognat V."/>
            <person name="Croft M.T."/>
            <person name="Dent R."/>
            <person name="Dutcher S."/>
            <person name="Fernandez E."/>
            <person name="Fukuzawa H."/>
            <person name="Gonzalez-Ballester D."/>
            <person name="Gonzalez-Halphen D."/>
            <person name="Hallmann A."/>
            <person name="Hanikenne M."/>
            <person name="Hippler M."/>
            <person name="Inwood W."/>
            <person name="Jabbari K."/>
            <person name="Kalanon M."/>
            <person name="Kuras R."/>
            <person name="Lefebvre P.A."/>
            <person name="Lemaire S.D."/>
            <person name="Lobanov A.V."/>
            <person name="Lohr M."/>
            <person name="Manuell A."/>
            <person name="Meier I."/>
            <person name="Mets L."/>
            <person name="Mittag M."/>
            <person name="Mittelmeier T."/>
            <person name="Moroney J.V."/>
            <person name="Moseley J."/>
            <person name="Napoli C."/>
            <person name="Nedelcu A.M."/>
            <person name="Niyogi K."/>
            <person name="Novoselov S.V."/>
            <person name="Paulsen I.T."/>
            <person name="Pazour G."/>
            <person name="Purton S."/>
            <person name="Ral J.P."/>
            <person name="Riano-Pachon D.M."/>
            <person name="Riekhof W."/>
            <person name="Rymarquis L."/>
            <person name="Schroda M."/>
            <person name="Stern D."/>
            <person name="Umen J."/>
            <person name="Willows R."/>
            <person name="Wilson N."/>
            <person name="Zimmer S.L."/>
            <person name="Allmer J."/>
            <person name="Balk J."/>
            <person name="Bisova K."/>
            <person name="Chen C.J."/>
            <person name="Elias M."/>
            <person name="Gendler K."/>
            <person name="Hauser C."/>
            <person name="Lamb M.R."/>
            <person name="Ledford H."/>
            <person name="Long J.C."/>
            <person name="Minagawa J."/>
            <person name="Page M.D."/>
            <person name="Pan J."/>
            <person name="Pootakham W."/>
            <person name="Roje S."/>
            <person name="Rose A."/>
            <person name="Stahlberg E."/>
            <person name="Terauchi A.M."/>
            <person name="Yang P."/>
            <person name="Ball S."/>
            <person name="Bowler C."/>
            <person name="Dieckmann C.L."/>
            <person name="Gladyshev V.N."/>
            <person name="Green P."/>
            <person name="Jorgensen R."/>
            <person name="Mayfield S."/>
            <person name="Mueller-Roeber B."/>
            <person name="Rajamani S."/>
            <person name="Sayre R.T."/>
            <person name="Brokstein P."/>
            <person name="Dubchak I."/>
            <person name="Goodstein D."/>
            <person name="Hornick L."/>
            <person name="Huang Y.W."/>
            <person name="Jhaveri J."/>
            <person name="Luo Y."/>
            <person name="Martinez D."/>
            <person name="Ngau W.C."/>
            <person name="Otillar B."/>
            <person name="Poliakov A."/>
            <person name="Porter A."/>
            <person name="Szajkowski L."/>
            <person name="Werner G."/>
            <person name="Zhou K."/>
            <person name="Grigoriev I.V."/>
            <person name="Rokhsar D.S."/>
            <person name="Grossman A.R."/>
        </authorList>
    </citation>
    <scope>NUCLEOTIDE SEQUENCE [LARGE SCALE GENOMIC DNA]</scope>
    <source>
        <strain evidence="21">CC-503</strain>
    </source>
</reference>
<dbReference type="KEGG" id="cre:CHLRE_14g618979v5"/>
<dbReference type="Gramene" id="PNW73106">
    <property type="protein sequence ID" value="PNW73106"/>
    <property type="gene ID" value="CHLRE_14g618979v5"/>
</dbReference>
<comment type="subcellular location">
    <subcellularLocation>
        <location evidence="1">Plastid</location>
        <location evidence="1">Chloroplast membrane</location>
        <topology evidence="1">Multi-pass membrane protein</topology>
    </subcellularLocation>
</comment>
<feature type="compositionally biased region" description="Low complexity" evidence="18">
    <location>
        <begin position="824"/>
        <end position="852"/>
    </location>
</feature>
<dbReference type="PROSITE" id="PS50865">
    <property type="entry name" value="ZF_MYND_2"/>
    <property type="match status" value="1"/>
</dbReference>
<sequence length="1393" mass="137554">MLSAYARIAAAAGRQQPRGLSAADGSTNGSSSGSSSSNGDGGDSNSNRGKGEGDRGGEGTGGYSKTQAQLHAYAVMISTALIHDLILAADQTCGFAELLTALERTQLLEHQAGAILRLASAPASASAAGRQAAAQTAAAAAAAADATFAALAMEEGAAPGGSPQQAGGSSSSTGGSSSSGLAPAVAAVVAARPFIGLVSRLVWPPSNGPVSLERLAPAATGAAAGPLAAAVAAPAAAAGRSRASSGHGSSSGCVGQGGSSSSSASDGSSSVRPAEHEATAAPSPSPAAERAEAFYLSELPRVRSLLSGPCVQLLLAWVWACVQKSVTATNVAGGAQTAAAGSGSAAAAAAGAASAAAGGARGAADLLDWRQRRRITQNPTSPPLPLPQPMRQTLRLPRELPVRPVVQVDALPGAGDGSGIDDNRQRMLKRVMQMAVGVINVMQVTVGGGGAPRRRRSGLGSSSPAAAAAAVAASDLAATAPQQPQQPQQLQPQPAAPSRARRDSGGGGARAATPVAAATLPARHAYSLLLTTLPDFVLVAAPAPPLQGLLSVGSHVLLRLLTELPPRQAAARLPGLWQLLVRLLPVELEEVMCEAVGRALQLQTQPVGFEGPAALGQAAAQLPQRAAVAAAPAAPQRAVAAAAAATAPAVAAAAGPCYSLRCALDAGLLPALERALRNPAAWPPPNPSARHEGEQPPQLNDLVHAVFQGSCAVPALLAHGDLADAASLVATLGAAARTVLCPRSQQQQQQLDALFMGETAVTAGILIESVVEQLCAALDMQVAKPTRATPGLASASLSMAMAARGGGSSDGSSSRMAGGGSPGSPGSTSTSSGSSSTSSNTTSTSSGSSSTSCRLLETHGRPTADQEAAPAEGLALIAALGGAPPPGSPAAAQQALLASFGLQQWLPVLIFLAGHCVAADVLMMSHQAPAVGHNDPSTQVCHRMLFSALRPATRVMLAVAAAAGEPSGEAAAAVPQGRMDAWRRVMLQPCASAVQRLVVMMVLLAQQGDAAAAAAVTIPPELEAAMLDLITAYLAVCGPELGMKLLYTRVPPMQVVMSSEAVAAVVPQPAGGPATAATGGGRGRARAGRAGRGGSSSNNSSSSSSSISPAAATPPTQEMLVGSWLVMAALRQGSRGGAFLTYMNWAGRAQLLSPSQAAAAAAAAAAATAAEAAARPDNGRRRSSPAAAAGTATASDGTAAAARAPAAQPSFAATAVADMGTLLVLHAEAALQLRRVLLRDPAWQRRYGPPMSWLLSPVEMEVRLRRGGVVPGGGAWCCDGEARPMVSGGGVGGSGDGGGNSSGAGAAAAQGSSGGDDCVLLCGNPDCCSLDGPSALIPPGGGKLCSRCKAVRYCCGACQLAHWREGGHSAACARMAAAVAAAPAGPVADTGAA</sequence>
<evidence type="ECO:0000256" key="9">
    <source>
        <dbReference type="ARBA" id="ARBA00022777"/>
    </source>
</evidence>
<feature type="compositionally biased region" description="Low complexity" evidence="18">
    <location>
        <begin position="1095"/>
        <end position="1113"/>
    </location>
</feature>
<evidence type="ECO:0000256" key="15">
    <source>
        <dbReference type="ARBA" id="ARBA00039024"/>
    </source>
</evidence>
<evidence type="ECO:0000256" key="6">
    <source>
        <dbReference type="ARBA" id="ARBA00022692"/>
    </source>
</evidence>
<keyword evidence="6" id="KW-0812">Transmembrane</keyword>
<feature type="domain" description="MYND-type" evidence="19">
    <location>
        <begin position="1328"/>
        <end position="1372"/>
    </location>
</feature>
<evidence type="ECO:0000313" key="21">
    <source>
        <dbReference type="Proteomes" id="UP000006906"/>
    </source>
</evidence>
<evidence type="ECO:0000313" key="20">
    <source>
        <dbReference type="EMBL" id="PNW73106.1"/>
    </source>
</evidence>
<keyword evidence="4" id="KW-0934">Plastid</keyword>
<dbReference type="OrthoDB" id="538912at2759"/>
<evidence type="ECO:0000256" key="11">
    <source>
        <dbReference type="ARBA" id="ARBA00022946"/>
    </source>
</evidence>
<accession>A0A2K3CXU4</accession>
<comment type="similarity">
    <text evidence="2">Belongs to the polyprenol kinase family.</text>
</comment>
<dbReference type="EMBL" id="CM008975">
    <property type="protein sequence ID" value="PNW73106.1"/>
    <property type="molecule type" value="Genomic_DNA"/>
</dbReference>
<dbReference type="RefSeq" id="XP_042916817.1">
    <property type="nucleotide sequence ID" value="XM_043070144.1"/>
</dbReference>
<feature type="region of interest" description="Disordered" evidence="18">
    <location>
        <begin position="1070"/>
        <end position="1113"/>
    </location>
</feature>
<evidence type="ECO:0000256" key="4">
    <source>
        <dbReference type="ARBA" id="ARBA00022640"/>
    </source>
</evidence>
<feature type="region of interest" description="Disordered" evidence="18">
    <location>
        <begin position="157"/>
        <end position="177"/>
    </location>
</feature>
<dbReference type="EC" id="2.7.1.182" evidence="15"/>
<dbReference type="PANTHER" id="PTHR32523:SF8">
    <property type="entry name" value="DOLICHOL KINASE"/>
    <property type="match status" value="1"/>
</dbReference>
<name>A0A2K3CXU4_CHLRE</name>
<feature type="compositionally biased region" description="Low complexity" evidence="18">
    <location>
        <begin position="241"/>
        <end position="272"/>
    </location>
</feature>
<dbReference type="GeneID" id="66056223"/>
<proteinExistence type="inferred from homology"/>
<feature type="region of interest" description="Disordered" evidence="18">
    <location>
        <begin position="1172"/>
        <end position="1192"/>
    </location>
</feature>
<dbReference type="GO" id="GO:0010276">
    <property type="term" value="F:phytol kinase activity"/>
    <property type="evidence" value="ECO:0007669"/>
    <property type="project" value="UniProtKB-EC"/>
</dbReference>
<dbReference type="GO" id="GO:0016020">
    <property type="term" value="C:membrane"/>
    <property type="evidence" value="ECO:0007669"/>
    <property type="project" value="UniProtKB-SubCell"/>
</dbReference>
<feature type="region of interest" description="Disordered" evidence="18">
    <location>
        <begin position="1288"/>
        <end position="1308"/>
    </location>
</feature>
<keyword evidence="9" id="KW-0418">Kinase</keyword>
<feature type="region of interest" description="Disordered" evidence="18">
    <location>
        <begin position="241"/>
        <end position="287"/>
    </location>
</feature>
<comment type="catalytic activity">
    <reaction evidence="16">
        <text>phytol + CTP = phytyl phosphate + CDP + H(+)</text>
        <dbReference type="Rhea" id="RHEA:38055"/>
        <dbReference type="ChEBI" id="CHEBI:15378"/>
        <dbReference type="ChEBI" id="CHEBI:17327"/>
        <dbReference type="ChEBI" id="CHEBI:37563"/>
        <dbReference type="ChEBI" id="CHEBI:58069"/>
        <dbReference type="ChEBI" id="CHEBI:75483"/>
        <dbReference type="EC" id="2.7.1.182"/>
    </reaction>
</comment>
<dbReference type="Pfam" id="PF01753">
    <property type="entry name" value="zf-MYND"/>
    <property type="match status" value="1"/>
</dbReference>
<keyword evidence="3" id="KW-0150">Chloroplast</keyword>
<dbReference type="GO" id="GO:0009507">
    <property type="term" value="C:chloroplast"/>
    <property type="evidence" value="ECO:0007669"/>
    <property type="project" value="UniProtKB-SubCell"/>
</dbReference>
<dbReference type="Proteomes" id="UP000006906">
    <property type="component" value="Chromosome 14"/>
</dbReference>
<evidence type="ECO:0000256" key="3">
    <source>
        <dbReference type="ARBA" id="ARBA00022528"/>
    </source>
</evidence>
<evidence type="ECO:0000256" key="12">
    <source>
        <dbReference type="ARBA" id="ARBA00022989"/>
    </source>
</evidence>
<dbReference type="InterPro" id="IPR002893">
    <property type="entry name" value="Znf_MYND"/>
</dbReference>
<protein>
    <recommendedName>
        <fullName evidence="15">phytol kinase</fullName>
        <ecNumber evidence="15">2.7.1.182</ecNumber>
    </recommendedName>
</protein>
<evidence type="ECO:0000256" key="16">
    <source>
        <dbReference type="ARBA" id="ARBA00048889"/>
    </source>
</evidence>
<evidence type="ECO:0000256" key="7">
    <source>
        <dbReference type="ARBA" id="ARBA00022723"/>
    </source>
</evidence>
<evidence type="ECO:0000256" key="1">
    <source>
        <dbReference type="ARBA" id="ARBA00004508"/>
    </source>
</evidence>
<evidence type="ECO:0000259" key="19">
    <source>
        <dbReference type="PROSITE" id="PS50865"/>
    </source>
</evidence>
<keyword evidence="12" id="KW-1133">Transmembrane helix</keyword>
<feature type="compositionally biased region" description="Low complexity" evidence="18">
    <location>
        <begin position="473"/>
        <end position="498"/>
    </location>
</feature>
<evidence type="ECO:0000256" key="17">
    <source>
        <dbReference type="PROSITE-ProRule" id="PRU00134"/>
    </source>
</evidence>
<keyword evidence="21" id="KW-1185">Reference proteome</keyword>
<dbReference type="GO" id="GO:0008270">
    <property type="term" value="F:zinc ion binding"/>
    <property type="evidence" value="ECO:0007669"/>
    <property type="project" value="UniProtKB-KW"/>
</dbReference>
<evidence type="ECO:0000256" key="5">
    <source>
        <dbReference type="ARBA" id="ARBA00022679"/>
    </source>
</evidence>
<dbReference type="InParanoid" id="A0A2K3CXU4"/>
<evidence type="ECO:0000256" key="18">
    <source>
        <dbReference type="SAM" id="MobiDB-lite"/>
    </source>
</evidence>
<dbReference type="Gene3D" id="6.10.140.2220">
    <property type="match status" value="1"/>
</dbReference>
<dbReference type="ExpressionAtlas" id="A0A2K3CXU4">
    <property type="expression patterns" value="baseline and differential"/>
</dbReference>
<evidence type="ECO:0000256" key="13">
    <source>
        <dbReference type="ARBA" id="ARBA00023136"/>
    </source>
</evidence>
<keyword evidence="13" id="KW-0472">Membrane</keyword>
<feature type="region of interest" description="Disordered" evidence="18">
    <location>
        <begin position="473"/>
        <end position="513"/>
    </location>
</feature>
<feature type="compositionally biased region" description="Low complexity" evidence="18">
    <location>
        <begin position="24"/>
        <end position="48"/>
    </location>
</feature>
<dbReference type="PANTHER" id="PTHR32523">
    <property type="entry name" value="PHYTOL KINASE 1, CHLOROPLASTIC"/>
    <property type="match status" value="1"/>
</dbReference>
<evidence type="ECO:0000256" key="8">
    <source>
        <dbReference type="ARBA" id="ARBA00022771"/>
    </source>
</evidence>